<proteinExistence type="predicted"/>
<dbReference type="InterPro" id="IPR002560">
    <property type="entry name" value="Transposase_DDE"/>
</dbReference>
<dbReference type="Pfam" id="PF01610">
    <property type="entry name" value="DDE_Tnp_ISL3"/>
    <property type="match status" value="1"/>
</dbReference>
<evidence type="ECO:0000313" key="3">
    <source>
        <dbReference type="Proteomes" id="UP000182498"/>
    </source>
</evidence>
<dbReference type="NCBIfam" id="NF033550">
    <property type="entry name" value="transpos_ISL3"/>
    <property type="match status" value="1"/>
</dbReference>
<dbReference type="PANTHER" id="PTHR33498">
    <property type="entry name" value="TRANSPOSASE FOR INSERTION SEQUENCE ELEMENT IS1557"/>
    <property type="match status" value="1"/>
</dbReference>
<sequence length="293" mass="32858">MSVAATAKALGVGWELVNKVAVTATRNLVYADPSHLAGVRILGVDEHVWKHTRRPGEPSSMVTVLVGLTPLVDGAGPARLIDMRPGRSAEVLRTWLRERDPQFRAGVQVVTMDGFAGYATAVDHDLPAARKVMDPFHVVHLAAEKLTGCRQRLQRETTGRRGRKDDPLYKHRRALLTRTNFLTDRQKQRLDLLWGTDDDYVALQVTWEFYQDLIGAYGHPDRSRGKKLMTRVIHTLHKGLPEGLEELAQLGRTLWRRRADILAYFDLGASNGPVEAINGRLEHLRGIALGFRN</sequence>
<gene>
    <name evidence="2" type="ORF">CVAR292_02993</name>
</gene>
<dbReference type="AlphaFoldDB" id="A0A110BGS2"/>
<evidence type="ECO:0000259" key="1">
    <source>
        <dbReference type="Pfam" id="PF01610"/>
    </source>
</evidence>
<dbReference type="PANTHER" id="PTHR33498:SF1">
    <property type="entry name" value="TRANSPOSASE FOR INSERTION SEQUENCE ELEMENT IS1557"/>
    <property type="match status" value="1"/>
</dbReference>
<evidence type="ECO:0000313" key="2">
    <source>
        <dbReference type="EMBL" id="CUU67626.1"/>
    </source>
</evidence>
<accession>A0A110BGS2</accession>
<dbReference type="InterPro" id="IPR047951">
    <property type="entry name" value="Transpos_ISL3"/>
</dbReference>
<reference evidence="3" key="1">
    <citation type="submission" date="2015-11" db="EMBL/GenBank/DDBJ databases">
        <authorList>
            <person name="Dugat-Bony E."/>
        </authorList>
    </citation>
    <scope>NUCLEOTIDE SEQUENCE [LARGE SCALE GENOMIC DNA]</scope>
    <source>
        <strain evidence="3">Mu292</strain>
    </source>
</reference>
<feature type="non-terminal residue" evidence="2">
    <location>
        <position position="293"/>
    </location>
</feature>
<name>A0A110BGS2_9CORY</name>
<protein>
    <submittedName>
        <fullName evidence="2">Transposase</fullName>
    </submittedName>
</protein>
<feature type="domain" description="Transposase IS204/IS1001/IS1096/IS1165 DDE" evidence="1">
    <location>
        <begin position="42"/>
        <end position="293"/>
    </location>
</feature>
<dbReference type="Proteomes" id="UP000182498">
    <property type="component" value="Unassembled WGS sequence"/>
</dbReference>
<keyword evidence="3" id="KW-1185">Reference proteome</keyword>
<dbReference type="EMBL" id="FAUH01000056">
    <property type="protein sequence ID" value="CUU67626.1"/>
    <property type="molecule type" value="Genomic_DNA"/>
</dbReference>
<organism evidence="2 3">
    <name type="scientific">Corynebacterium variabile</name>
    <dbReference type="NCBI Taxonomy" id="1727"/>
    <lineage>
        <taxon>Bacteria</taxon>
        <taxon>Bacillati</taxon>
        <taxon>Actinomycetota</taxon>
        <taxon>Actinomycetes</taxon>
        <taxon>Mycobacteriales</taxon>
        <taxon>Corynebacteriaceae</taxon>
        <taxon>Corynebacterium</taxon>
    </lineage>
</organism>